<accession>A0ABS8EWF5</accession>
<evidence type="ECO:0000256" key="1">
    <source>
        <dbReference type="SAM" id="MobiDB-lite"/>
    </source>
</evidence>
<dbReference type="RefSeq" id="WP_248835348.1">
    <property type="nucleotide sequence ID" value="NZ_JAJEQE010000022.1"/>
</dbReference>
<dbReference type="Gene3D" id="2.60.40.2340">
    <property type="match status" value="1"/>
</dbReference>
<feature type="region of interest" description="Disordered" evidence="1">
    <location>
        <begin position="147"/>
        <end position="341"/>
    </location>
</feature>
<proteinExistence type="predicted"/>
<keyword evidence="3" id="KW-0732">Signal</keyword>
<reference evidence="4 5" key="1">
    <citation type="submission" date="2021-10" db="EMBL/GenBank/DDBJ databases">
        <title>Anaerobic single-cell dispensing facilitates the cultivation of human gut bacteria.</title>
        <authorList>
            <person name="Afrizal A."/>
        </authorList>
    </citation>
    <scope>NUCLEOTIDE SEQUENCE [LARGE SCALE GENOMIC DNA]</scope>
    <source>
        <strain evidence="4 5">CLA-AA-H246</strain>
    </source>
</reference>
<name>A0ABS8EWF5_9FIRM</name>
<dbReference type="EMBL" id="JAJEQE010000022">
    <property type="protein sequence ID" value="MCC2149163.1"/>
    <property type="molecule type" value="Genomic_DNA"/>
</dbReference>
<keyword evidence="2" id="KW-0812">Transmembrane</keyword>
<protein>
    <submittedName>
        <fullName evidence="4">Uncharacterized protein</fullName>
    </submittedName>
</protein>
<keyword evidence="5" id="KW-1185">Reference proteome</keyword>
<evidence type="ECO:0000256" key="3">
    <source>
        <dbReference type="SAM" id="SignalP"/>
    </source>
</evidence>
<dbReference type="Proteomes" id="UP001299235">
    <property type="component" value="Unassembled WGS sequence"/>
</dbReference>
<feature type="transmembrane region" description="Helical" evidence="2">
    <location>
        <begin position="693"/>
        <end position="712"/>
    </location>
</feature>
<feature type="chain" id="PRO_5046151515" evidence="3">
    <location>
        <begin position="28"/>
        <end position="722"/>
    </location>
</feature>
<gene>
    <name evidence="4" type="ORF">LKD42_07825</name>
</gene>
<comment type="caution">
    <text evidence="4">The sequence shown here is derived from an EMBL/GenBank/DDBJ whole genome shotgun (WGS) entry which is preliminary data.</text>
</comment>
<organism evidence="4 5">
    <name type="scientific">Hominisplanchenecus faecis</name>
    <dbReference type="NCBI Taxonomy" id="2885351"/>
    <lineage>
        <taxon>Bacteria</taxon>
        <taxon>Bacillati</taxon>
        <taxon>Bacillota</taxon>
        <taxon>Clostridia</taxon>
        <taxon>Lachnospirales</taxon>
        <taxon>Lachnospiraceae</taxon>
        <taxon>Hominisplanchenecus</taxon>
    </lineage>
</organism>
<feature type="compositionally biased region" description="Basic and acidic residues" evidence="1">
    <location>
        <begin position="224"/>
        <end position="272"/>
    </location>
</feature>
<sequence>MKRRKNILAVLLAVTVMATAMPGSAIAAPVDGQTTEVSAKAGTEKAEKKEQIRVISITDPKLEKGSFARGTKVKDMKLPDKLSARGYKEKDSKKAEDIKIKDVTWKTDYKEDSTAGKYTFTAQITDDYKLAKDVVLPKLTIEITEAQTKTTEKQPETKAAETKQPETKATEAKKPEMKTTEKTPEVKKPETKVTEKETEVRKPETKATEKKPETKISENQPETKATEAKKPETKTTEKTPEVKKPETKVTEKETEVRKPETKATEKKPETKISENQPETKAAEQKQPETKADAKAKDAKSTESEKESETKQSETKESETKQSETKESETKESETKESETENTNLKITAFEVKDAKVTIDEEKQTITVLMQKSDTDLKKLAPKITVPAGVTVDPASEKEVDFSASDKIPVIYKLSRTAEDGKTVTREYKVTATICKHDWKEATCTEAAICKLCGVTGEAALGHDWKEATCTEAAICKRCGIKGSAALGHDWTKATCKVKSTCKRCKITRGKLAAHTWSKWKVTAEATHEKKGKKERKCGICKKKETKTLPKINLIGEADNNKIEGLTNGGNYATGANITFKAVGDRMDNKAPIEGDVRYLPVSWTCGTGKGDLNETNAYARTLQFTTAGTYTLNVTYERQLYKDGKWIAKGDADVQTVQLNVTGNTITNSTNKGASGSNSNVRVAAVTGDNSPIVLLSIVLAASLAALIALFVSGIRRKNNRK</sequence>
<evidence type="ECO:0000256" key="2">
    <source>
        <dbReference type="SAM" id="Phobius"/>
    </source>
</evidence>
<feature type="signal peptide" evidence="3">
    <location>
        <begin position="1"/>
        <end position="27"/>
    </location>
</feature>
<feature type="compositionally biased region" description="Basic and acidic residues" evidence="1">
    <location>
        <begin position="280"/>
        <end position="338"/>
    </location>
</feature>
<evidence type="ECO:0000313" key="4">
    <source>
        <dbReference type="EMBL" id="MCC2149163.1"/>
    </source>
</evidence>
<feature type="compositionally biased region" description="Basic and acidic residues" evidence="1">
    <location>
        <begin position="150"/>
        <end position="216"/>
    </location>
</feature>
<keyword evidence="2" id="KW-1133">Transmembrane helix</keyword>
<evidence type="ECO:0000313" key="5">
    <source>
        <dbReference type="Proteomes" id="UP001299235"/>
    </source>
</evidence>
<keyword evidence="2" id="KW-0472">Membrane</keyword>